<dbReference type="NCBIfam" id="TIGR01409">
    <property type="entry name" value="TAT_signal_seq"/>
    <property type="match status" value="1"/>
</dbReference>
<organism evidence="2">
    <name type="scientific">uncultured Sulfurovum sp</name>
    <dbReference type="NCBI Taxonomy" id="269237"/>
    <lineage>
        <taxon>Bacteria</taxon>
        <taxon>Pseudomonadati</taxon>
        <taxon>Campylobacterota</taxon>
        <taxon>Epsilonproteobacteria</taxon>
        <taxon>Campylobacterales</taxon>
        <taxon>Sulfurovaceae</taxon>
        <taxon>Sulfurovum</taxon>
        <taxon>environmental samples</taxon>
    </lineage>
</organism>
<evidence type="ECO:0000256" key="1">
    <source>
        <dbReference type="ARBA" id="ARBA00022505"/>
    </source>
</evidence>
<dbReference type="EMBL" id="CACVAU010000042">
    <property type="protein sequence ID" value="CAA6813129.1"/>
    <property type="molecule type" value="Genomic_DNA"/>
</dbReference>
<dbReference type="InterPro" id="IPR019546">
    <property type="entry name" value="TAT_signal_bac_arc"/>
</dbReference>
<reference evidence="2" key="1">
    <citation type="submission" date="2020-01" db="EMBL/GenBank/DDBJ databases">
        <authorList>
            <person name="Meier V. D."/>
            <person name="Meier V D."/>
        </authorList>
    </citation>
    <scope>NUCLEOTIDE SEQUENCE</scope>
    <source>
        <strain evidence="2">HLG_WM_MAG_05</strain>
    </source>
</reference>
<accession>A0A6S6SRN6</accession>
<dbReference type="InterPro" id="IPR011447">
    <property type="entry name" value="DUF1552"/>
</dbReference>
<dbReference type="PROSITE" id="PS51318">
    <property type="entry name" value="TAT"/>
    <property type="match status" value="1"/>
</dbReference>
<evidence type="ECO:0008006" key="3">
    <source>
        <dbReference type="Google" id="ProtNLM"/>
    </source>
</evidence>
<sequence length="430" mass="47437">MQKNKLSRREFLKNIGLTGAVLPFLGNIAWAEEEAIPIKRLILIEHPDGINPDYWFPTGSETDFSLPAMTEPFNSVKEDCVFLEGINLGGGLAGHGAYAGLWRGSSQGISIDQYFAEKWRGETAVTSLVHKASDIYSGTRSLAYDSFGVLIPALVNPLSILDKIYTNEDIEAKAFNDVAESKRRLATMKADLNDLKQGEMRDNALFESHDKALSDMLDVLNARTEELIAVNMDEWKDDFEARATAGGLTSREESRWRNAILADNSAFELMSGLHEDAIVAALKYDRTRVINYSYGTDTWDFYLACDDQNAYPYHNAGHEMGIGHIETRKVTSKRVANLIKTLKETNDIYGQPLLDSTLVVYACEIGHAANHTNKNAPFILAGAGLEGGRYLKYNGVLWNKVLVSIANILGDDLTSFGTTDPDGGALPNLV</sequence>
<dbReference type="AlphaFoldDB" id="A0A6S6SRN6"/>
<proteinExistence type="predicted"/>
<evidence type="ECO:0000313" key="2">
    <source>
        <dbReference type="EMBL" id="CAA6813129.1"/>
    </source>
</evidence>
<gene>
    <name evidence="2" type="ORF">HELGO_WM4161</name>
</gene>
<dbReference type="InterPro" id="IPR006311">
    <property type="entry name" value="TAT_signal"/>
</dbReference>
<keyword evidence="1" id="KW-0500">Molybdenum</keyword>
<name>A0A6S6SRN6_9BACT</name>
<protein>
    <recommendedName>
        <fullName evidence="3">Tat (Twin-arginine translocation) pathway signal sequence domain protein</fullName>
    </recommendedName>
</protein>
<dbReference type="Pfam" id="PF07586">
    <property type="entry name" value="HXXSHH"/>
    <property type="match status" value="1"/>
</dbReference>